<feature type="region of interest" description="Disordered" evidence="1">
    <location>
        <begin position="376"/>
        <end position="397"/>
    </location>
</feature>
<dbReference type="PRINTS" id="PR01210">
    <property type="entry name" value="GGTRANSPTASE"/>
</dbReference>
<protein>
    <submittedName>
        <fullName evidence="2">Gamma-glutamyltransferase YwrD</fullName>
        <ecNumber evidence="2">2.3.2.2</ecNumber>
    </submittedName>
</protein>
<accession>A0AAI8KWZ3</accession>
<dbReference type="Pfam" id="PF01019">
    <property type="entry name" value="G_glu_transpept"/>
    <property type="match status" value="2"/>
</dbReference>
<evidence type="ECO:0000313" key="3">
    <source>
        <dbReference type="Proteomes" id="UP000265765"/>
    </source>
</evidence>
<dbReference type="AlphaFoldDB" id="A0AAI8KWZ3"/>
<reference evidence="2 3" key="1">
    <citation type="submission" date="2018-09" db="EMBL/GenBank/DDBJ databases">
        <title>Production of Trimethoprim by Streptomyces sp. 3E-1.</title>
        <authorList>
            <person name="Kang H.J."/>
            <person name="Kim S.B."/>
        </authorList>
    </citation>
    <scope>NUCLEOTIDE SEQUENCE [LARGE SCALE GENOMIC DNA]</scope>
    <source>
        <strain evidence="2 3">3E-1</strain>
    </source>
</reference>
<keyword evidence="2" id="KW-0808">Transferase</keyword>
<evidence type="ECO:0000313" key="2">
    <source>
        <dbReference type="EMBL" id="AYC37545.1"/>
    </source>
</evidence>
<sequence length="636" mass="67371">MSFTTRPTLQGTFGMVSSTHWLASQSAMAVLEDGGNAYDAAVAGAFVLHVVEPHLNGPAGEVPILLAPAGGEVRVLCGQGVAPAGATVAHYRGLGLDLVPGTGPLAAAVPGAFDAWMLLLRDHGTKSLADVLRYAIGYAEDGHAPVENVGATVESVRELFETEWTSSAEVYLPGGKAPRPGELFRNPALAATWRRLIDEVADAGDRVAQIDAARAVWRTGFIAEALVRQARRPTLDTSGTRHTGTLTAADLAGWSARYEAPATYDWNGWTLCKAGPWSQGPVLLQQLALLPPELPRYGSAEYVHLLVEGCKLAMADREAWYGDAAEVPLEELLSAEYNAGRRALVGDKASHELRPGSPGGREPRLSAHARVVVTDEPGFSPMGVGEPTVAKNPTSPVPGEPAVDPVRGVPALHPVPGEPEILSVPGEPEVHPDGTTRGDTCHIDVVDRWGNMVAATPSGGWLQSNPVVPELGFPLGTRLQMAWLEEGLPNSLTPGRRPRTTLTPSIALRDGVPVLAFGTPGGDQQDQWQLHFFLALALRSPVRGGLDLQGAIDAPNWHNDSFPGSFYPRGMRPGSVTVEARTSPEVVAELRRRGHDVTVGDPWSEGRLCAVARDPETGVLSAGANPRGMQGYAVGR</sequence>
<organism evidence="2 3">
    <name type="scientific">Streptomyces griseorubiginosus</name>
    <dbReference type="NCBI Taxonomy" id="67304"/>
    <lineage>
        <taxon>Bacteria</taxon>
        <taxon>Bacillati</taxon>
        <taxon>Actinomycetota</taxon>
        <taxon>Actinomycetes</taxon>
        <taxon>Kitasatosporales</taxon>
        <taxon>Streptomycetaceae</taxon>
        <taxon>Streptomyces</taxon>
    </lineage>
</organism>
<dbReference type="InterPro" id="IPR052896">
    <property type="entry name" value="GGT-like_enzyme"/>
</dbReference>
<gene>
    <name evidence="2" type="primary">ywrD</name>
    <name evidence="2" type="ORF">DWG14_01763</name>
</gene>
<dbReference type="Proteomes" id="UP000265765">
    <property type="component" value="Chromosome"/>
</dbReference>
<dbReference type="Gene3D" id="3.60.20.40">
    <property type="match status" value="1"/>
</dbReference>
<dbReference type="EMBL" id="CP032427">
    <property type="protein sequence ID" value="AYC37545.1"/>
    <property type="molecule type" value="Genomic_DNA"/>
</dbReference>
<dbReference type="InterPro" id="IPR043137">
    <property type="entry name" value="GGT_ssub_C"/>
</dbReference>
<dbReference type="InterPro" id="IPR029055">
    <property type="entry name" value="Ntn_hydrolases_N"/>
</dbReference>
<dbReference type="PANTHER" id="PTHR43881:SF1">
    <property type="entry name" value="GAMMA-GLUTAMYLTRANSPEPTIDASE (AFU_ORTHOLOGUE AFUA_4G13580)"/>
    <property type="match status" value="1"/>
</dbReference>
<evidence type="ECO:0000256" key="1">
    <source>
        <dbReference type="SAM" id="MobiDB-lite"/>
    </source>
</evidence>
<dbReference type="PANTHER" id="PTHR43881">
    <property type="entry name" value="GAMMA-GLUTAMYLTRANSPEPTIDASE (AFU_ORTHOLOGUE AFUA_4G13580)"/>
    <property type="match status" value="1"/>
</dbReference>
<name>A0AAI8KWZ3_9ACTN</name>
<proteinExistence type="predicted"/>
<dbReference type="EC" id="2.3.2.2" evidence="2"/>
<dbReference type="GO" id="GO:0103068">
    <property type="term" value="F:leukotriene C4 gamma-glutamyl transferase activity"/>
    <property type="evidence" value="ECO:0007669"/>
    <property type="project" value="UniProtKB-EC"/>
</dbReference>
<dbReference type="GeneID" id="91280718"/>
<dbReference type="InterPro" id="IPR043138">
    <property type="entry name" value="GGT_lsub"/>
</dbReference>
<dbReference type="KEGG" id="sge:DWG14_01763"/>
<dbReference type="Gene3D" id="1.10.246.130">
    <property type="match status" value="1"/>
</dbReference>
<dbReference type="SUPFAM" id="SSF56235">
    <property type="entry name" value="N-terminal nucleophile aminohydrolases (Ntn hydrolases)"/>
    <property type="match status" value="1"/>
</dbReference>
<keyword evidence="2" id="KW-0012">Acyltransferase</keyword>
<dbReference type="RefSeq" id="WP_120050479.1">
    <property type="nucleotide sequence ID" value="NZ_CP032427.1"/>
</dbReference>